<organism evidence="5 6">
    <name type="scientific">Haplochromis burtoni</name>
    <name type="common">Burton's mouthbrooder</name>
    <name type="synonym">Chromis burtoni</name>
    <dbReference type="NCBI Taxonomy" id="8153"/>
    <lineage>
        <taxon>Eukaryota</taxon>
        <taxon>Metazoa</taxon>
        <taxon>Chordata</taxon>
        <taxon>Craniata</taxon>
        <taxon>Vertebrata</taxon>
        <taxon>Euteleostomi</taxon>
        <taxon>Actinopterygii</taxon>
        <taxon>Neopterygii</taxon>
        <taxon>Teleostei</taxon>
        <taxon>Neoteleostei</taxon>
        <taxon>Acanthomorphata</taxon>
        <taxon>Ovalentaria</taxon>
        <taxon>Cichlomorphae</taxon>
        <taxon>Cichliformes</taxon>
        <taxon>Cichlidae</taxon>
        <taxon>African cichlids</taxon>
        <taxon>Pseudocrenilabrinae</taxon>
        <taxon>Haplochromini</taxon>
        <taxon>Haplochromis</taxon>
    </lineage>
</organism>
<evidence type="ECO:0000256" key="1">
    <source>
        <dbReference type="ARBA" id="ARBA00022737"/>
    </source>
</evidence>
<dbReference type="Proteomes" id="UP000264840">
    <property type="component" value="Unplaced"/>
</dbReference>
<accession>A0A3Q2X4G9</accession>
<proteinExistence type="predicted"/>
<dbReference type="InterPro" id="IPR003961">
    <property type="entry name" value="FN3_dom"/>
</dbReference>
<evidence type="ECO:0000313" key="5">
    <source>
        <dbReference type="Ensembl" id="ENSHBUP00000034072.1"/>
    </source>
</evidence>
<dbReference type="GeneTree" id="ENSGT00940000180480"/>
<dbReference type="Pfam" id="PF00041">
    <property type="entry name" value="fn3"/>
    <property type="match status" value="1"/>
</dbReference>
<dbReference type="SUPFAM" id="SSF49265">
    <property type="entry name" value="Fibronectin type III"/>
    <property type="match status" value="1"/>
</dbReference>
<keyword evidence="3" id="KW-0325">Glycoprotein</keyword>
<dbReference type="PANTHER" id="PTHR46708">
    <property type="entry name" value="TENASCIN"/>
    <property type="match status" value="1"/>
</dbReference>
<evidence type="ECO:0000259" key="4">
    <source>
        <dbReference type="PROSITE" id="PS50853"/>
    </source>
</evidence>
<dbReference type="FunFam" id="2.60.40.10:FF:000099">
    <property type="entry name" value="Fibronectin 1"/>
    <property type="match status" value="1"/>
</dbReference>
<feature type="domain" description="Fibronectin type-III" evidence="4">
    <location>
        <begin position="34"/>
        <end position="122"/>
    </location>
</feature>
<keyword evidence="1" id="KW-0677">Repeat</keyword>
<reference evidence="5" key="2">
    <citation type="submission" date="2025-09" db="UniProtKB">
        <authorList>
            <consortium name="Ensembl"/>
        </authorList>
    </citation>
    <scope>IDENTIFICATION</scope>
</reference>
<dbReference type="InterPro" id="IPR050991">
    <property type="entry name" value="ECM_Regulatory_Proteins"/>
</dbReference>
<dbReference type="Ensembl" id="ENSHBUT00000035413.1">
    <property type="protein sequence ID" value="ENSHBUP00000034072.1"/>
    <property type="gene ID" value="ENSHBUG00000021385.1"/>
</dbReference>
<dbReference type="InterPro" id="IPR036116">
    <property type="entry name" value="FN3_sf"/>
</dbReference>
<evidence type="ECO:0000256" key="3">
    <source>
        <dbReference type="ARBA" id="ARBA00023180"/>
    </source>
</evidence>
<sequence>MKTESRRLHVTWKKTFTWRVLDFLLFSSPSVISGPTNLRVVKMSSTSAVVQWEPTVGEIDRYRLTVTPNDGAGRSQEMTIPADQNSAQIQRLEAGRLYDILLVAEKDTSRSAPETTQVVPGE</sequence>
<evidence type="ECO:0000256" key="2">
    <source>
        <dbReference type="ARBA" id="ARBA00023157"/>
    </source>
</evidence>
<dbReference type="SMART" id="SM00060">
    <property type="entry name" value="FN3"/>
    <property type="match status" value="1"/>
</dbReference>
<keyword evidence="6" id="KW-1185">Reference proteome</keyword>
<keyword evidence="2" id="KW-1015">Disulfide bond</keyword>
<protein>
    <recommendedName>
        <fullName evidence="4">Fibronectin type-III domain-containing protein</fullName>
    </recommendedName>
</protein>
<dbReference type="PROSITE" id="PS50853">
    <property type="entry name" value="FN3"/>
    <property type="match status" value="1"/>
</dbReference>
<dbReference type="AlphaFoldDB" id="A0A3Q2X4G9"/>
<reference evidence="5" key="1">
    <citation type="submission" date="2025-08" db="UniProtKB">
        <authorList>
            <consortium name="Ensembl"/>
        </authorList>
    </citation>
    <scope>IDENTIFICATION</scope>
</reference>
<dbReference type="InterPro" id="IPR013783">
    <property type="entry name" value="Ig-like_fold"/>
</dbReference>
<evidence type="ECO:0000313" key="6">
    <source>
        <dbReference type="Proteomes" id="UP000264840"/>
    </source>
</evidence>
<dbReference type="Gene3D" id="2.60.40.10">
    <property type="entry name" value="Immunoglobulins"/>
    <property type="match status" value="1"/>
</dbReference>
<dbReference type="STRING" id="8153.ENSHBUP00000034072"/>
<dbReference type="CDD" id="cd00063">
    <property type="entry name" value="FN3"/>
    <property type="match status" value="1"/>
</dbReference>
<name>A0A3Q2X4G9_HAPBU</name>